<proteinExistence type="predicted"/>
<dbReference type="GO" id="GO:0005524">
    <property type="term" value="F:ATP binding"/>
    <property type="evidence" value="ECO:0007669"/>
    <property type="project" value="UniProtKB-KW"/>
</dbReference>
<keyword evidence="4" id="KW-0067">ATP-binding</keyword>
<dbReference type="PANTHER" id="PTHR41299">
    <property type="entry name" value="THIAMINE PYROPHOSPHOKINASE"/>
    <property type="match status" value="1"/>
</dbReference>
<evidence type="ECO:0000313" key="6">
    <source>
        <dbReference type="EMBL" id="QQA02157.1"/>
    </source>
</evidence>
<protein>
    <recommendedName>
        <fullName evidence="5">Thiamin pyrophosphokinase catalytic domain-containing protein</fullName>
    </recommendedName>
</protein>
<evidence type="ECO:0000313" key="7">
    <source>
        <dbReference type="Proteomes" id="UP000595224"/>
    </source>
</evidence>
<dbReference type="GO" id="GO:0016301">
    <property type="term" value="F:kinase activity"/>
    <property type="evidence" value="ECO:0007669"/>
    <property type="project" value="UniProtKB-KW"/>
</dbReference>
<dbReference type="Proteomes" id="UP000595224">
    <property type="component" value="Chromosome"/>
</dbReference>
<keyword evidence="1" id="KW-0808">Transferase</keyword>
<dbReference type="GO" id="GO:0004788">
    <property type="term" value="F:thiamine diphosphokinase activity"/>
    <property type="evidence" value="ECO:0007669"/>
    <property type="project" value="InterPro"/>
</dbReference>
<dbReference type="InterPro" id="IPR036759">
    <property type="entry name" value="TPK_catalytic_sf"/>
</dbReference>
<sequence length="253" mass="28447">MHAVIFTGGEAPLPQNTAYYFAGTPPIDYIVAADSGLDTLEAYRHFYGSTVNFKPNFILGDMDSLKDKSLLEKYSGVKSEIYNRDKDYTDTELALMQAVKVAPDRDNDTVTLIGGSGGLMDHCLGVFETFAQNYHADVWLTKEQVVCCLEETFAIEMSNLTPKDRISIARAPYFFTGGKLKSEGLAWESPGFRESGMPSISNRIALDYYQEKRPVKLMAQEGRFLVFIPFHTHVHHPERLRTEKKIVPGVVDF</sequence>
<keyword evidence="7" id="KW-1185">Reference proteome</keyword>
<evidence type="ECO:0000256" key="4">
    <source>
        <dbReference type="ARBA" id="ARBA00022840"/>
    </source>
</evidence>
<dbReference type="InterPro" id="IPR007371">
    <property type="entry name" value="TPK_catalytic"/>
</dbReference>
<reference evidence="6 7" key="1">
    <citation type="submission" date="2020-11" db="EMBL/GenBank/DDBJ databases">
        <title>Treponema Peruensis nv. sp., first commensal Treponema isolated from human feces.</title>
        <authorList>
            <person name="Belkhou C."/>
            <person name="Raes J."/>
        </authorList>
    </citation>
    <scope>NUCLEOTIDE SEQUENCE [LARGE SCALE GENOMIC DNA]</scope>
    <source>
        <strain evidence="6 7">RCC2812</strain>
    </source>
</reference>
<dbReference type="Pfam" id="PF04263">
    <property type="entry name" value="TPK_catalytic"/>
    <property type="match status" value="1"/>
</dbReference>
<evidence type="ECO:0000256" key="2">
    <source>
        <dbReference type="ARBA" id="ARBA00022741"/>
    </source>
</evidence>
<dbReference type="InterPro" id="IPR053149">
    <property type="entry name" value="TPK"/>
</dbReference>
<evidence type="ECO:0000256" key="1">
    <source>
        <dbReference type="ARBA" id="ARBA00022679"/>
    </source>
</evidence>
<keyword evidence="3" id="KW-0418">Kinase</keyword>
<evidence type="ECO:0000259" key="5">
    <source>
        <dbReference type="Pfam" id="PF04263"/>
    </source>
</evidence>
<keyword evidence="2" id="KW-0547">Nucleotide-binding</keyword>
<name>A0A7T3V606_9SPIR</name>
<accession>A0A7T3V606</accession>
<dbReference type="RefSeq" id="WP_198443617.1">
    <property type="nucleotide sequence ID" value="NZ_CBCSHE010000003.1"/>
</dbReference>
<dbReference type="EMBL" id="CP064936">
    <property type="protein sequence ID" value="QQA02157.1"/>
    <property type="molecule type" value="Genomic_DNA"/>
</dbReference>
<dbReference type="GO" id="GO:0009229">
    <property type="term" value="P:thiamine diphosphate biosynthetic process"/>
    <property type="evidence" value="ECO:0007669"/>
    <property type="project" value="InterPro"/>
</dbReference>
<dbReference type="KEGG" id="tper:IWA51_06150"/>
<gene>
    <name evidence="6" type="ORF">IWA51_06150</name>
</gene>
<feature type="domain" description="Thiamin pyrophosphokinase catalytic" evidence="5">
    <location>
        <begin position="28"/>
        <end position="135"/>
    </location>
</feature>
<organism evidence="6 7">
    <name type="scientific">Treponema peruense</name>
    <dbReference type="NCBI Taxonomy" id="2787628"/>
    <lineage>
        <taxon>Bacteria</taxon>
        <taxon>Pseudomonadati</taxon>
        <taxon>Spirochaetota</taxon>
        <taxon>Spirochaetia</taxon>
        <taxon>Spirochaetales</taxon>
        <taxon>Treponemataceae</taxon>
        <taxon>Treponema</taxon>
    </lineage>
</organism>
<evidence type="ECO:0000256" key="3">
    <source>
        <dbReference type="ARBA" id="ARBA00022777"/>
    </source>
</evidence>
<dbReference type="AlphaFoldDB" id="A0A7T3V606"/>
<dbReference type="SUPFAM" id="SSF63999">
    <property type="entry name" value="Thiamin pyrophosphokinase, catalytic domain"/>
    <property type="match status" value="1"/>
</dbReference>
<dbReference type="PANTHER" id="PTHR41299:SF1">
    <property type="entry name" value="THIAMINE PYROPHOSPHOKINASE"/>
    <property type="match status" value="1"/>
</dbReference>
<dbReference type="Gene3D" id="3.40.50.10240">
    <property type="entry name" value="Thiamin pyrophosphokinase, catalytic domain"/>
    <property type="match status" value="1"/>
</dbReference>